<protein>
    <submittedName>
        <fullName evidence="1">Copper transporter</fullName>
    </submittedName>
</protein>
<dbReference type="Pfam" id="PF11382">
    <property type="entry name" value="MctB"/>
    <property type="match status" value="1"/>
</dbReference>
<reference evidence="1" key="1">
    <citation type="journal article" date="2021" name="PeerJ">
        <title>Extensive microbial diversity within the chicken gut microbiome revealed by metagenomics and culture.</title>
        <authorList>
            <person name="Gilroy R."/>
            <person name="Ravi A."/>
            <person name="Getino M."/>
            <person name="Pursley I."/>
            <person name="Horton D.L."/>
            <person name="Alikhan N.F."/>
            <person name="Baker D."/>
            <person name="Gharbi K."/>
            <person name="Hall N."/>
            <person name="Watson M."/>
            <person name="Adriaenssens E.M."/>
            <person name="Foster-Nyarko E."/>
            <person name="Jarju S."/>
            <person name="Secka A."/>
            <person name="Antonio M."/>
            <person name="Oren A."/>
            <person name="Chaudhuri R.R."/>
            <person name="La Ragione R."/>
            <person name="Hildebrand F."/>
            <person name="Pallen M.J."/>
        </authorList>
    </citation>
    <scope>NUCLEOTIDE SEQUENCE</scope>
    <source>
        <strain evidence="1">CHK32-1732</strain>
    </source>
</reference>
<comment type="caution">
    <text evidence="1">The sequence shown here is derived from an EMBL/GenBank/DDBJ whole genome shotgun (WGS) entry which is preliminary data.</text>
</comment>
<dbReference type="EMBL" id="DXGC01000010">
    <property type="protein sequence ID" value="HIW90266.1"/>
    <property type="molecule type" value="Genomic_DNA"/>
</dbReference>
<gene>
    <name evidence="1" type="ORF">H9870_01150</name>
</gene>
<evidence type="ECO:0000313" key="1">
    <source>
        <dbReference type="EMBL" id="HIW90266.1"/>
    </source>
</evidence>
<dbReference type="InterPro" id="IPR021522">
    <property type="entry name" value="MctB"/>
</dbReference>
<dbReference type="AlphaFoldDB" id="A0A9D1RPE8"/>
<name>A0A9D1RPE8_9CORY</name>
<sequence>MGAGKATGLAAAGIAAGTLLGFYVLAPNVEGGPTGVDSETQKELDAETVRADRAEAAVAGSDAVLDGASGGIVNNALEGKHVLVLATADADEESVTGVGELIDAAGGENSGAVQLSEDATASGSGDQLKSIAASSLPAGASLSEDRLDPGYHTGELLGQAVTGASESDRAVAVGALDNTGFFAEGGADAFSGVDGDVDGVVLVTGDASEGDGDGNYSTRFIADLAAGLDATTGGVVLAGGQGSAEQNGAIGLLRDDRAATEEISTVDHVTDVAGRVTTVKALAEQLDGKAGSYGVAPTAAAPTVGEG</sequence>
<proteinExistence type="predicted"/>
<dbReference type="GO" id="GO:0055070">
    <property type="term" value="P:copper ion homeostasis"/>
    <property type="evidence" value="ECO:0007669"/>
    <property type="project" value="InterPro"/>
</dbReference>
<dbReference type="Proteomes" id="UP000824190">
    <property type="component" value="Unassembled WGS sequence"/>
</dbReference>
<dbReference type="GO" id="GO:0016020">
    <property type="term" value="C:membrane"/>
    <property type="evidence" value="ECO:0007669"/>
    <property type="project" value="InterPro"/>
</dbReference>
<evidence type="ECO:0000313" key="2">
    <source>
        <dbReference type="Proteomes" id="UP000824190"/>
    </source>
</evidence>
<organism evidence="1 2">
    <name type="scientific">Candidatus Corynebacterium avicola</name>
    <dbReference type="NCBI Taxonomy" id="2838527"/>
    <lineage>
        <taxon>Bacteria</taxon>
        <taxon>Bacillati</taxon>
        <taxon>Actinomycetota</taxon>
        <taxon>Actinomycetes</taxon>
        <taxon>Mycobacteriales</taxon>
        <taxon>Corynebacteriaceae</taxon>
        <taxon>Corynebacterium</taxon>
    </lineage>
</organism>
<reference evidence="1" key="2">
    <citation type="submission" date="2021-04" db="EMBL/GenBank/DDBJ databases">
        <authorList>
            <person name="Gilroy R."/>
        </authorList>
    </citation>
    <scope>NUCLEOTIDE SEQUENCE</scope>
    <source>
        <strain evidence="1">CHK32-1732</strain>
    </source>
</reference>
<accession>A0A9D1RPE8</accession>